<protein>
    <submittedName>
        <fullName evidence="1">Uncharacterized protein</fullName>
    </submittedName>
</protein>
<dbReference type="Proteomes" id="UP000283269">
    <property type="component" value="Unassembled WGS sequence"/>
</dbReference>
<dbReference type="InParanoid" id="A0A409WYZ8"/>
<keyword evidence="2" id="KW-1185">Reference proteome</keyword>
<name>A0A409WYZ8_PSICY</name>
<dbReference type="AlphaFoldDB" id="A0A409WYZ8"/>
<evidence type="ECO:0000313" key="1">
    <source>
        <dbReference type="EMBL" id="PPQ83730.1"/>
    </source>
</evidence>
<sequence>MCEAYTATKSICLIKIFGDLNSKDILSLSRTIGGWAHGHASSTIFFWGTNIDRTVHDLSIHRYEVRDLKPADAQENLGRFKADRTRLVDNILSDASRCNQWLERNVRDRQKHTYDFITKRQTAWTAEFAKKADLTDRIWISIQSIPEPMLMEVKTKRLARDFTALKATRRQLFQLLTASINEGYSRRSGFPSLEHMISFLHSRRLSTFPSIPTLYLYFNLPICHPESDIEPGKILSIGPPLDPLDKATICCSACLALAYYGIMLKIRVVYSPKRSSVPESLVPLPGLNATTGTAYNMDLNLRCVAYPDEPGKWLRFAYSWRAAPFTWDVLTSYDTLCVKQDEPAADAKQAYSTWTCNHCAAYMDNLQTYSEVC</sequence>
<dbReference type="STRING" id="93625.A0A409WYZ8"/>
<proteinExistence type="predicted"/>
<organism evidence="1 2">
    <name type="scientific">Psilocybe cyanescens</name>
    <dbReference type="NCBI Taxonomy" id="93625"/>
    <lineage>
        <taxon>Eukaryota</taxon>
        <taxon>Fungi</taxon>
        <taxon>Dikarya</taxon>
        <taxon>Basidiomycota</taxon>
        <taxon>Agaricomycotina</taxon>
        <taxon>Agaricomycetes</taxon>
        <taxon>Agaricomycetidae</taxon>
        <taxon>Agaricales</taxon>
        <taxon>Agaricineae</taxon>
        <taxon>Strophariaceae</taxon>
        <taxon>Psilocybe</taxon>
    </lineage>
</organism>
<accession>A0A409WYZ8</accession>
<dbReference type="EMBL" id="NHYD01002983">
    <property type="protein sequence ID" value="PPQ83730.1"/>
    <property type="molecule type" value="Genomic_DNA"/>
</dbReference>
<evidence type="ECO:0000313" key="2">
    <source>
        <dbReference type="Proteomes" id="UP000283269"/>
    </source>
</evidence>
<comment type="caution">
    <text evidence="1">The sequence shown here is derived from an EMBL/GenBank/DDBJ whole genome shotgun (WGS) entry which is preliminary data.</text>
</comment>
<dbReference type="OrthoDB" id="2322499at2759"/>
<reference evidence="1 2" key="1">
    <citation type="journal article" date="2018" name="Evol. Lett.">
        <title>Horizontal gene cluster transfer increased hallucinogenic mushroom diversity.</title>
        <authorList>
            <person name="Reynolds H.T."/>
            <person name="Vijayakumar V."/>
            <person name="Gluck-Thaler E."/>
            <person name="Korotkin H.B."/>
            <person name="Matheny P.B."/>
            <person name="Slot J.C."/>
        </authorList>
    </citation>
    <scope>NUCLEOTIDE SEQUENCE [LARGE SCALE GENOMIC DNA]</scope>
    <source>
        <strain evidence="1 2">2631</strain>
    </source>
</reference>
<gene>
    <name evidence="1" type="ORF">CVT25_006134</name>
</gene>